<dbReference type="AlphaFoldDB" id="A0A8K1G6U2"/>
<proteinExistence type="predicted"/>
<feature type="region of interest" description="Disordered" evidence="1">
    <location>
        <begin position="38"/>
        <end position="70"/>
    </location>
</feature>
<evidence type="ECO:0000313" key="2">
    <source>
        <dbReference type="EMBL" id="TRZ12682.1"/>
    </source>
</evidence>
<dbReference type="Proteomes" id="UP000796761">
    <property type="component" value="Unassembled WGS sequence"/>
</dbReference>
<sequence>MPAAHLEEAQLLFDSQNPRIKDLQNRVQPVPDAHLVTHHQWVSPVSPPTSATSRHSLDTSRDEDSKPPWTVPSNACPTLYMKKFLLMSNLNLPWCSLMPFPFVMSLVPWEKRAGKHLGWLQGKLAKVCTAKQNQL</sequence>
<gene>
    <name evidence="2" type="ORF">HGM15179_014441</name>
</gene>
<evidence type="ECO:0000256" key="1">
    <source>
        <dbReference type="SAM" id="MobiDB-lite"/>
    </source>
</evidence>
<comment type="caution">
    <text evidence="2">The sequence shown here is derived from an EMBL/GenBank/DDBJ whole genome shotgun (WGS) entry which is preliminary data.</text>
</comment>
<feature type="compositionally biased region" description="Low complexity" evidence="1">
    <location>
        <begin position="42"/>
        <end position="53"/>
    </location>
</feature>
<evidence type="ECO:0000313" key="3">
    <source>
        <dbReference type="Proteomes" id="UP000796761"/>
    </source>
</evidence>
<organism evidence="2 3">
    <name type="scientific">Zosterops borbonicus</name>
    <dbReference type="NCBI Taxonomy" id="364589"/>
    <lineage>
        <taxon>Eukaryota</taxon>
        <taxon>Metazoa</taxon>
        <taxon>Chordata</taxon>
        <taxon>Craniata</taxon>
        <taxon>Vertebrata</taxon>
        <taxon>Euteleostomi</taxon>
        <taxon>Archelosauria</taxon>
        <taxon>Archosauria</taxon>
        <taxon>Dinosauria</taxon>
        <taxon>Saurischia</taxon>
        <taxon>Theropoda</taxon>
        <taxon>Coelurosauria</taxon>
        <taxon>Aves</taxon>
        <taxon>Neognathae</taxon>
        <taxon>Neoaves</taxon>
        <taxon>Telluraves</taxon>
        <taxon>Australaves</taxon>
        <taxon>Passeriformes</taxon>
        <taxon>Sylvioidea</taxon>
        <taxon>Zosteropidae</taxon>
        <taxon>Zosterops</taxon>
    </lineage>
</organism>
<feature type="compositionally biased region" description="Basic and acidic residues" evidence="1">
    <location>
        <begin position="55"/>
        <end position="66"/>
    </location>
</feature>
<name>A0A8K1G6U2_9PASS</name>
<dbReference type="EMBL" id="SWJQ01000573">
    <property type="protein sequence ID" value="TRZ12682.1"/>
    <property type="molecule type" value="Genomic_DNA"/>
</dbReference>
<accession>A0A8K1G6U2</accession>
<reference evidence="2" key="1">
    <citation type="submission" date="2019-04" db="EMBL/GenBank/DDBJ databases">
        <title>Genome assembly of Zosterops borbonicus 15179.</title>
        <authorList>
            <person name="Leroy T."/>
            <person name="Anselmetti Y."/>
            <person name="Tilak M.-K."/>
            <person name="Nabholz B."/>
        </authorList>
    </citation>
    <scope>NUCLEOTIDE SEQUENCE</scope>
    <source>
        <strain evidence="2">HGM_15179</strain>
        <tissue evidence="2">Muscle</tissue>
    </source>
</reference>
<protein>
    <submittedName>
        <fullName evidence="2">Uncharacterized protein</fullName>
    </submittedName>
</protein>
<keyword evidence="3" id="KW-1185">Reference proteome</keyword>